<evidence type="ECO:0000313" key="1">
    <source>
        <dbReference type="EMBL" id="ROW10896.1"/>
    </source>
</evidence>
<accession>A0A423X4P4</accession>
<comment type="caution">
    <text evidence="1">The sequence shown here is derived from an EMBL/GenBank/DDBJ whole genome shotgun (WGS) entry which is preliminary data.</text>
</comment>
<protein>
    <submittedName>
        <fullName evidence="1">Uncharacterized protein</fullName>
    </submittedName>
</protein>
<dbReference type="InParanoid" id="A0A423X4P4"/>
<reference evidence="1 2" key="1">
    <citation type="submission" date="2015-09" db="EMBL/GenBank/DDBJ databases">
        <title>Host preference determinants of Valsa canker pathogens revealed by comparative genomics.</title>
        <authorList>
            <person name="Yin Z."/>
            <person name="Huang L."/>
        </authorList>
    </citation>
    <scope>NUCLEOTIDE SEQUENCE [LARGE SCALE GENOMIC DNA]</scope>
    <source>
        <strain evidence="1 2">SXYLt</strain>
    </source>
</reference>
<evidence type="ECO:0000313" key="2">
    <source>
        <dbReference type="Proteomes" id="UP000285146"/>
    </source>
</evidence>
<dbReference type="AlphaFoldDB" id="A0A423X4P4"/>
<keyword evidence="2" id="KW-1185">Reference proteome</keyword>
<organism evidence="1 2">
    <name type="scientific">Cytospora leucostoma</name>
    <dbReference type="NCBI Taxonomy" id="1230097"/>
    <lineage>
        <taxon>Eukaryota</taxon>
        <taxon>Fungi</taxon>
        <taxon>Dikarya</taxon>
        <taxon>Ascomycota</taxon>
        <taxon>Pezizomycotina</taxon>
        <taxon>Sordariomycetes</taxon>
        <taxon>Sordariomycetidae</taxon>
        <taxon>Diaporthales</taxon>
        <taxon>Cytosporaceae</taxon>
        <taxon>Cytospora</taxon>
    </lineage>
</organism>
<dbReference type="InterPro" id="IPR036770">
    <property type="entry name" value="Ankyrin_rpt-contain_sf"/>
</dbReference>
<dbReference type="EMBL" id="LKEB01000027">
    <property type="protein sequence ID" value="ROW10896.1"/>
    <property type="molecule type" value="Genomic_DNA"/>
</dbReference>
<name>A0A423X4P4_9PEZI</name>
<sequence length="760" mass="84943">MHQPSCRHYAVQRNVTTTIGARGRLKLGKFLSGLVELSFCCSTGAGGLAIGPTLRWTNVVPEDRCRVIGEFKKLSDWLDMRRESEAIAERLKSLRMTLRRLYSEKKASPNDVDTGGLNHLQKFVKYIVCLLDYEFMTAELVSSTTDIILDYLEIGLRCDEPDTRMGPHKHWRSFVAKEVSTTLATSLIMLVPYGGKVAVESTRIVNCVAKASDPVLEDVAKMMAYADSGLVFQHALDNGIGIDITPVARAILSRSLEDLEYQIQLSPKSVLKKTFGLTTLHLAVDWPQGLAKLIMTDARLFIDEPADLAPRGWDYLVWPFSYASVKHCAASLDILLSAGCDLFPGDDPGEPLSVALRATSADCAKVIATHLARRRADLFTIAKAHLAIIRQYVSRPQHNSTDNIPSAGVVKALESPESSGSALELDAIAVAVCLILDDAKVPYPKELRVPPILKDGVYQLPLLPPNFFPIFEACGFQGYNHRDSEGLTPIMSMVRWLHPVWTVTVPDDNSAVIPWMIKHNCLDMQPEDPLRLGLNTHVTGWHYLAMFTSQASREYTKSGEECVSKADPELLEHIQTAAEDRDICSCWCNVNGLGCSPFSIQCKTYLNGALPVCRNRFRHYIFRHGKYKQGESPSSQQTITIPRWQLEFLRLLTFEALEMTHTCCKATSNKTTFLLEIILDCEPEIVRRIRGEPSEQDRARQLDALMTEFIGQLEATDMSALAFEQFIFGYWASRIAGLYAVSGEVVREMNQVLHNVKTRK</sequence>
<proteinExistence type="predicted"/>
<gene>
    <name evidence="1" type="ORF">VPNG_05366</name>
</gene>
<dbReference type="Proteomes" id="UP000285146">
    <property type="component" value="Unassembled WGS sequence"/>
</dbReference>
<dbReference type="OrthoDB" id="1577640at2759"/>
<dbReference type="SUPFAM" id="SSF48403">
    <property type="entry name" value="Ankyrin repeat"/>
    <property type="match status" value="1"/>
</dbReference>